<keyword evidence="2" id="KW-1185">Reference proteome</keyword>
<gene>
    <name evidence="1" type="ORF">FHS90_001480</name>
</gene>
<protein>
    <recommendedName>
        <fullName evidence="3">DUF1579 domain-containing protein</fullName>
    </recommendedName>
</protein>
<dbReference type="Pfam" id="PF07617">
    <property type="entry name" value="DUF1579"/>
    <property type="match status" value="1"/>
</dbReference>
<dbReference type="AlphaFoldDB" id="A0A839GCZ2"/>
<comment type="caution">
    <text evidence="1">The sequence shown here is derived from an EMBL/GenBank/DDBJ whole genome shotgun (WGS) entry which is preliminary data.</text>
</comment>
<dbReference type="Proteomes" id="UP000563094">
    <property type="component" value="Unassembled WGS sequence"/>
</dbReference>
<organism evidence="1 2">
    <name type="scientific">Rufibacter quisquiliarum</name>
    <dbReference type="NCBI Taxonomy" id="1549639"/>
    <lineage>
        <taxon>Bacteria</taxon>
        <taxon>Pseudomonadati</taxon>
        <taxon>Bacteroidota</taxon>
        <taxon>Cytophagia</taxon>
        <taxon>Cytophagales</taxon>
        <taxon>Hymenobacteraceae</taxon>
        <taxon>Rufibacter</taxon>
    </lineage>
</organism>
<evidence type="ECO:0000313" key="2">
    <source>
        <dbReference type="Proteomes" id="UP000563094"/>
    </source>
</evidence>
<sequence>MSEKLETSKTSGAHYQLSRLVGEWEGTAKVWFDPSKLEDESPVSGTMKPILDGRFILHEYKGSFKGEPITGMAIFGYHLELGKFQCAWVDSFHNGSAIMFSEGQRGGKDLSVLGGYAYVTPEMEQHWGWRTNIEVISEEEVVITAYNITPEGQESKATETTYKRVNKSAE</sequence>
<dbReference type="RefSeq" id="WP_182512515.1">
    <property type="nucleotide sequence ID" value="NZ_JACJIQ010000005.1"/>
</dbReference>
<reference evidence="1 2" key="1">
    <citation type="submission" date="2020-08" db="EMBL/GenBank/DDBJ databases">
        <title>Genomic Encyclopedia of Type Strains, Phase IV (KMG-IV): sequencing the most valuable type-strain genomes for metagenomic binning, comparative biology and taxonomic classification.</title>
        <authorList>
            <person name="Goeker M."/>
        </authorList>
    </citation>
    <scope>NUCLEOTIDE SEQUENCE [LARGE SCALE GENOMIC DNA]</scope>
    <source>
        <strain evidence="1 2">DSM 29854</strain>
    </source>
</reference>
<evidence type="ECO:0000313" key="1">
    <source>
        <dbReference type="EMBL" id="MBA9076772.1"/>
    </source>
</evidence>
<dbReference type="EMBL" id="JACJIQ010000005">
    <property type="protein sequence ID" value="MBA9076772.1"/>
    <property type="molecule type" value="Genomic_DNA"/>
</dbReference>
<dbReference type="InterPro" id="IPR011473">
    <property type="entry name" value="DUF1579"/>
</dbReference>
<proteinExistence type="predicted"/>
<accession>A0A839GCZ2</accession>
<evidence type="ECO:0008006" key="3">
    <source>
        <dbReference type="Google" id="ProtNLM"/>
    </source>
</evidence>
<name>A0A839GCZ2_9BACT</name>